<dbReference type="Gene3D" id="3.20.20.140">
    <property type="entry name" value="Metal-dependent hydrolases"/>
    <property type="match status" value="2"/>
</dbReference>
<comment type="caution">
    <text evidence="3">The sequence shown here is derived from an EMBL/GenBank/DDBJ whole genome shotgun (WGS) entry which is preliminary data.</text>
</comment>
<keyword evidence="4" id="KW-1185">Reference proteome</keyword>
<dbReference type="Gene3D" id="2.30.40.10">
    <property type="entry name" value="Urease, subunit C, domain 1"/>
    <property type="match status" value="2"/>
</dbReference>
<dbReference type="SUPFAM" id="SSF82171">
    <property type="entry name" value="DPP6 N-terminal domain-like"/>
    <property type="match status" value="1"/>
</dbReference>
<comment type="similarity">
    <text evidence="1">Belongs to the TolB family.</text>
</comment>
<dbReference type="EMBL" id="JAWJEJ010000001">
    <property type="protein sequence ID" value="MDV3456174.1"/>
    <property type="molecule type" value="Genomic_DNA"/>
</dbReference>
<dbReference type="RefSeq" id="WP_317225370.1">
    <property type="nucleotide sequence ID" value="NZ_JAWJEJ010000001.1"/>
</dbReference>
<dbReference type="SUPFAM" id="SSF51338">
    <property type="entry name" value="Composite domain of metallo-dependent hydrolases"/>
    <property type="match status" value="1"/>
</dbReference>
<sequence length="1050" mass="112862">MAQTAAPPPALPLQPQERLKFDTSEVTWMALDVSPDGRTMLFDLLGDIYALDIAGGQARPVLTGQAFETQPVFSPDGKRIAFLSDRSGATNLWVANPDGSNARKLSADTDPALYTSPAWSPDGRFVYVSRTIHSILAFELYAYDMRGGTGIKVTQARPTGTERGDDRVNVIGPAASPDGKYLYYSRKTGSLWSDKPLPHWEIVRRDLATGAEDKIISANPGAAMRPALSHDGRLMVYANRKGTETGLRLRDLASGEDRWLAFPVDRDAQMGGYYNDLIPRVAFLPGDKAVLTAIGGKITRIDIASGKRSEVPFTAAVDLPIGRNTRVEVPDETGPVRVRVIQAPRLSPDGRRTAFAALGKLYVQGLAPGSTPIAVTGVEGMAFQPSWTPDGRSLVYVTWTAIEGGQLWSIPAAGGKPRQLTSEPGFYTEPVVSLDGKSVAVLRGVQSERLNVQSEVGASLPTDIVVLPIAGGAARVVARPQGARALGFDATGTRLRYMAGSDIHSVGVAAGDTRKEVSLTVPNGNRYFATMPIPPEDARLSPDGSQLLVKAASQLYLLDVPPLLGGDPQKIELARTITASSKITAVGADYADWGRDGGTILWSVGSTLRTLPTKVAADSKAGSAEALATSVEARVELPRDVPQGSVVLRGATAVTMRGDEVIANADVVVTGGRIAAVGPTGSVAIPAGAAIRDVSGSYLVPGFVDTHAHWFETRRQLLDVNHWDFLANLAYGVTSGIDVQPFTIDVFGYQDMIDAGLMLGPRAFSTGPGIFSNVEINSLADARAVLTRYREHYRTRNIKAYMVGNRTQRQQIVMASAELGMMPTTEGASDFNLNLTHALDGFAGNEHNLPITPLRKDVLELYSRTRIGYTPTLTILYGGAPPLHNFVIEGNLLSDPKLRNFVPRGILETRLRNRTWVPEIDRTWALFGADALAIRRGGGLVGIGSHGTVQGVGYHFELEAYAASGATPHEILRAATIESAEDIGRRGQIGSLEPGKYADLLILSKDPLTDIRNARAITQVMKNGRIYDAATLGEVYPRQRPLPRQWFQGE</sequence>
<dbReference type="InterPro" id="IPR011042">
    <property type="entry name" value="6-blade_b-propeller_TolB-like"/>
</dbReference>
<dbReference type="SUPFAM" id="SSF69304">
    <property type="entry name" value="Tricorn protease N-terminal domain"/>
    <property type="match status" value="1"/>
</dbReference>
<dbReference type="PANTHER" id="PTHR36842">
    <property type="entry name" value="PROTEIN TOLB HOMOLOG"/>
    <property type="match status" value="1"/>
</dbReference>
<dbReference type="InterPro" id="IPR011659">
    <property type="entry name" value="WD40"/>
</dbReference>
<gene>
    <name evidence="3" type="ORF">RZN05_04200</name>
</gene>
<dbReference type="Gene3D" id="2.120.10.30">
    <property type="entry name" value="TolB, C-terminal domain"/>
    <property type="match status" value="2"/>
</dbReference>
<dbReference type="Pfam" id="PF01979">
    <property type="entry name" value="Amidohydro_1"/>
    <property type="match status" value="1"/>
</dbReference>
<evidence type="ECO:0000313" key="3">
    <source>
        <dbReference type="EMBL" id="MDV3456174.1"/>
    </source>
</evidence>
<accession>A0ABU3Y492</accession>
<dbReference type="InterPro" id="IPR032466">
    <property type="entry name" value="Metal_Hydrolase"/>
</dbReference>
<feature type="domain" description="Amidohydrolase-related" evidence="2">
    <location>
        <begin position="961"/>
        <end position="1026"/>
    </location>
</feature>
<proteinExistence type="inferred from homology"/>
<dbReference type="InterPro" id="IPR011059">
    <property type="entry name" value="Metal-dep_hydrolase_composite"/>
</dbReference>
<evidence type="ECO:0000259" key="2">
    <source>
        <dbReference type="Pfam" id="PF01979"/>
    </source>
</evidence>
<dbReference type="Proteomes" id="UP001273531">
    <property type="component" value="Unassembled WGS sequence"/>
</dbReference>
<evidence type="ECO:0000313" key="4">
    <source>
        <dbReference type="Proteomes" id="UP001273531"/>
    </source>
</evidence>
<dbReference type="Pfam" id="PF07676">
    <property type="entry name" value="PD40"/>
    <property type="match status" value="5"/>
</dbReference>
<dbReference type="SUPFAM" id="SSF51556">
    <property type="entry name" value="Metallo-dependent hydrolases"/>
    <property type="match status" value="1"/>
</dbReference>
<organism evidence="3 4">
    <name type="scientific">Sphingomonas agrestis</name>
    <dbReference type="NCBI Taxonomy" id="3080540"/>
    <lineage>
        <taxon>Bacteria</taxon>
        <taxon>Pseudomonadati</taxon>
        <taxon>Pseudomonadota</taxon>
        <taxon>Alphaproteobacteria</taxon>
        <taxon>Sphingomonadales</taxon>
        <taxon>Sphingomonadaceae</taxon>
        <taxon>Sphingomonas</taxon>
    </lineage>
</organism>
<dbReference type="InterPro" id="IPR006680">
    <property type="entry name" value="Amidohydro-rel"/>
</dbReference>
<protein>
    <submittedName>
        <fullName evidence="3">Amidohydrolase family protein</fullName>
    </submittedName>
</protein>
<name>A0ABU3Y492_9SPHN</name>
<evidence type="ECO:0000256" key="1">
    <source>
        <dbReference type="ARBA" id="ARBA00009820"/>
    </source>
</evidence>
<reference evidence="3 4" key="1">
    <citation type="submission" date="2023-10" db="EMBL/GenBank/DDBJ databases">
        <title>Sphingomonas sp. HF-S4 16S ribosomal RNA gene Genome sequencing and assembly.</title>
        <authorList>
            <person name="Lee H."/>
        </authorList>
    </citation>
    <scope>NUCLEOTIDE SEQUENCE [LARGE SCALE GENOMIC DNA]</scope>
    <source>
        <strain evidence="3 4">HF-S4</strain>
    </source>
</reference>
<dbReference type="PANTHER" id="PTHR36842:SF1">
    <property type="entry name" value="PROTEIN TOLB"/>
    <property type="match status" value="1"/>
</dbReference>